<reference evidence="1 2" key="1">
    <citation type="journal article" date="2019" name="Sci. Rep.">
        <title>Orb-weaving spider Araneus ventricosus genome elucidates the spidroin gene catalogue.</title>
        <authorList>
            <person name="Kono N."/>
            <person name="Nakamura H."/>
            <person name="Ohtoshi R."/>
            <person name="Moran D.A.P."/>
            <person name="Shinohara A."/>
            <person name="Yoshida Y."/>
            <person name="Fujiwara M."/>
            <person name="Mori M."/>
            <person name="Tomita M."/>
            <person name="Arakawa K."/>
        </authorList>
    </citation>
    <scope>NUCLEOTIDE SEQUENCE [LARGE SCALE GENOMIC DNA]</scope>
</reference>
<dbReference type="PANTHER" id="PTHR47331">
    <property type="entry name" value="PHD-TYPE DOMAIN-CONTAINING PROTEIN"/>
    <property type="match status" value="1"/>
</dbReference>
<accession>A0A4Y2RWF8</accession>
<comment type="caution">
    <text evidence="1">The sequence shown here is derived from an EMBL/GenBank/DDBJ whole genome shotgun (WGS) entry which is preliminary data.</text>
</comment>
<proteinExistence type="predicted"/>
<organism evidence="1 2">
    <name type="scientific">Araneus ventricosus</name>
    <name type="common">Orbweaver spider</name>
    <name type="synonym">Epeira ventricosa</name>
    <dbReference type="NCBI Taxonomy" id="182803"/>
    <lineage>
        <taxon>Eukaryota</taxon>
        <taxon>Metazoa</taxon>
        <taxon>Ecdysozoa</taxon>
        <taxon>Arthropoda</taxon>
        <taxon>Chelicerata</taxon>
        <taxon>Arachnida</taxon>
        <taxon>Araneae</taxon>
        <taxon>Araneomorphae</taxon>
        <taxon>Entelegynae</taxon>
        <taxon>Araneoidea</taxon>
        <taxon>Araneidae</taxon>
        <taxon>Araneus</taxon>
    </lineage>
</organism>
<dbReference type="Proteomes" id="UP000499080">
    <property type="component" value="Unassembled WGS sequence"/>
</dbReference>
<sequence>MSREIESKRFILSVAGRIFDPIGILGPVVIKLKCLLQEIWTLEVDWDSELPPNLCQKWQQWSSEAEDLTEIRIPRFGTLLRGIRTSPSMHVAVAQQKESLVDINRFSGLKTLLKVTAWVSRFVNNVRNIKKSMNLYFTADEIQNAEYFWIKYVQAEFYSAEISALGSNFEIALK</sequence>
<dbReference type="OrthoDB" id="6421542at2759"/>
<evidence type="ECO:0000313" key="1">
    <source>
        <dbReference type="EMBL" id="GBN80138.1"/>
    </source>
</evidence>
<evidence type="ECO:0000313" key="2">
    <source>
        <dbReference type="Proteomes" id="UP000499080"/>
    </source>
</evidence>
<dbReference type="EMBL" id="BGPR01018785">
    <property type="protein sequence ID" value="GBN80138.1"/>
    <property type="molecule type" value="Genomic_DNA"/>
</dbReference>
<dbReference type="Pfam" id="PF05380">
    <property type="entry name" value="Peptidase_A17"/>
    <property type="match status" value="1"/>
</dbReference>
<gene>
    <name evidence="1" type="ORF">AVEN_133766_1</name>
</gene>
<dbReference type="PANTHER" id="PTHR47331:SF5">
    <property type="entry name" value="RIBONUCLEASE H"/>
    <property type="match status" value="1"/>
</dbReference>
<name>A0A4Y2RWF8_ARAVE</name>
<protein>
    <submittedName>
        <fullName evidence="1">Uncharacterized protein</fullName>
    </submittedName>
</protein>
<dbReference type="InterPro" id="IPR008042">
    <property type="entry name" value="Retrotrans_Pao"/>
</dbReference>
<keyword evidence="2" id="KW-1185">Reference proteome</keyword>
<dbReference type="AlphaFoldDB" id="A0A4Y2RWF8"/>